<accession>A0A455T251</accession>
<name>A0A455T251_9CHLR</name>
<reference evidence="2" key="1">
    <citation type="submission" date="2018-12" db="EMBL/GenBank/DDBJ databases">
        <title>Novel natural products biosynthetic potential of the class Ktedonobacteria.</title>
        <authorList>
            <person name="Zheng Y."/>
            <person name="Saitou A."/>
            <person name="Wang C.M."/>
            <person name="Toyoda A."/>
            <person name="Minakuchi Y."/>
            <person name="Sekiguchi Y."/>
            <person name="Ueda K."/>
            <person name="Takano H."/>
            <person name="Sakai Y."/>
            <person name="Yokota A."/>
            <person name="Yabe S."/>
        </authorList>
    </citation>
    <scope>NUCLEOTIDE SEQUENCE</scope>
    <source>
        <strain evidence="2">A3-2</strain>
    </source>
</reference>
<feature type="region of interest" description="Disordered" evidence="1">
    <location>
        <begin position="86"/>
        <end position="106"/>
    </location>
</feature>
<sequence length="106" mass="11987">MRTLYTGHVTIGRRTVHSFTYAETLYEAEEQLADILQRYIRDRYRLAASLVLPRISVVSRPHGWSLPGGPFLPGTSRQYAQRYASQPHPDALPEGLVYESEAANTP</sequence>
<protein>
    <submittedName>
        <fullName evidence="2">Uncharacterized protein</fullName>
    </submittedName>
</protein>
<dbReference type="AlphaFoldDB" id="A0A455T251"/>
<dbReference type="EMBL" id="AP019377">
    <property type="protein sequence ID" value="BBH92555.1"/>
    <property type="molecule type" value="Genomic_DNA"/>
</dbReference>
<gene>
    <name evidence="2" type="ORF">KTA_07540</name>
</gene>
<evidence type="ECO:0000256" key="1">
    <source>
        <dbReference type="SAM" id="MobiDB-lite"/>
    </source>
</evidence>
<evidence type="ECO:0000313" key="2">
    <source>
        <dbReference type="EMBL" id="BBH92555.1"/>
    </source>
</evidence>
<proteinExistence type="predicted"/>
<organism evidence="2">
    <name type="scientific">Thermogemmatispora argillosa</name>
    <dbReference type="NCBI Taxonomy" id="2045280"/>
    <lineage>
        <taxon>Bacteria</taxon>
        <taxon>Bacillati</taxon>
        <taxon>Chloroflexota</taxon>
        <taxon>Ktedonobacteria</taxon>
        <taxon>Thermogemmatisporales</taxon>
        <taxon>Thermogemmatisporaceae</taxon>
        <taxon>Thermogemmatispora</taxon>
    </lineage>
</organism>